<organism evidence="7 8">
    <name type="scientific">Olsenella profusa F0195</name>
    <dbReference type="NCBI Taxonomy" id="1125712"/>
    <lineage>
        <taxon>Bacteria</taxon>
        <taxon>Bacillati</taxon>
        <taxon>Actinomycetota</taxon>
        <taxon>Coriobacteriia</taxon>
        <taxon>Coriobacteriales</taxon>
        <taxon>Atopobiaceae</taxon>
        <taxon>Olsenella</taxon>
    </lineage>
</organism>
<dbReference type="OrthoDB" id="3181400at2"/>
<evidence type="ECO:0000313" key="7">
    <source>
        <dbReference type="EMBL" id="ERL07499.1"/>
    </source>
</evidence>
<dbReference type="RefSeq" id="WP_021726545.1">
    <property type="nucleotide sequence ID" value="NZ_AWEZ01000059.1"/>
</dbReference>
<dbReference type="SUPFAM" id="SSF55469">
    <property type="entry name" value="FMN-dependent nitroreductase-like"/>
    <property type="match status" value="1"/>
</dbReference>
<sequence>MNEVIKAIEERRSTRSYKPDAVPKELIEQVMEAGTWAASGMGRQSPIIVAVTDRALRDRLSDANRRIMGGTEGTDPFYGAPVVLVVLASKDVPTHVYDGSLVLGTMMLAAESLGLGSCWIHRAREEFEQPEFRQVLADLGVSGAYEGIGHLALGYTDRPTPAKPRNDGRILWAE</sequence>
<evidence type="ECO:0000256" key="2">
    <source>
        <dbReference type="ARBA" id="ARBA00007118"/>
    </source>
</evidence>
<evidence type="ECO:0000313" key="8">
    <source>
        <dbReference type="Proteomes" id="UP000016638"/>
    </source>
</evidence>
<accession>U2T358</accession>
<dbReference type="PANTHER" id="PTHR43673:SF2">
    <property type="entry name" value="NITROREDUCTASE"/>
    <property type="match status" value="1"/>
</dbReference>
<dbReference type="InterPro" id="IPR029479">
    <property type="entry name" value="Nitroreductase"/>
</dbReference>
<dbReference type="PATRIC" id="fig|1125712.3.peg.1645"/>
<dbReference type="STRING" id="1125712.HMPREF1316_2297"/>
<proteinExistence type="inferred from homology"/>
<dbReference type="GO" id="GO:0016491">
    <property type="term" value="F:oxidoreductase activity"/>
    <property type="evidence" value="ECO:0007669"/>
    <property type="project" value="UniProtKB-KW"/>
</dbReference>
<comment type="caution">
    <text evidence="7">The sequence shown here is derived from an EMBL/GenBank/DDBJ whole genome shotgun (WGS) entry which is preliminary data.</text>
</comment>
<dbReference type="Gene3D" id="3.40.109.10">
    <property type="entry name" value="NADH Oxidase"/>
    <property type="match status" value="1"/>
</dbReference>
<dbReference type="Proteomes" id="UP000016638">
    <property type="component" value="Unassembled WGS sequence"/>
</dbReference>
<dbReference type="eggNOG" id="COG0778">
    <property type="taxonomic scope" value="Bacteria"/>
</dbReference>
<comment type="similarity">
    <text evidence="2">Belongs to the nitroreductase family.</text>
</comment>
<comment type="cofactor">
    <cofactor evidence="1">
        <name>FMN</name>
        <dbReference type="ChEBI" id="CHEBI:58210"/>
    </cofactor>
</comment>
<evidence type="ECO:0000259" key="6">
    <source>
        <dbReference type="Pfam" id="PF00881"/>
    </source>
</evidence>
<dbReference type="InterPro" id="IPR000415">
    <property type="entry name" value="Nitroreductase-like"/>
</dbReference>
<keyword evidence="8" id="KW-1185">Reference proteome</keyword>
<keyword evidence="5" id="KW-0560">Oxidoreductase</keyword>
<evidence type="ECO:0000256" key="4">
    <source>
        <dbReference type="ARBA" id="ARBA00022643"/>
    </source>
</evidence>
<evidence type="ECO:0000256" key="5">
    <source>
        <dbReference type="ARBA" id="ARBA00023002"/>
    </source>
</evidence>
<keyword evidence="3" id="KW-0285">Flavoprotein</keyword>
<dbReference type="CDD" id="cd02136">
    <property type="entry name" value="PnbA_NfnB-like"/>
    <property type="match status" value="1"/>
</dbReference>
<dbReference type="Pfam" id="PF00881">
    <property type="entry name" value="Nitroreductase"/>
    <property type="match status" value="1"/>
</dbReference>
<evidence type="ECO:0000256" key="1">
    <source>
        <dbReference type="ARBA" id="ARBA00001917"/>
    </source>
</evidence>
<reference evidence="7 8" key="1">
    <citation type="submission" date="2013-08" db="EMBL/GenBank/DDBJ databases">
        <authorList>
            <person name="Durkin A.S."/>
            <person name="Haft D.R."/>
            <person name="McCorrison J."/>
            <person name="Torralba M."/>
            <person name="Gillis M."/>
            <person name="Haft D.H."/>
            <person name="Methe B."/>
            <person name="Sutton G."/>
            <person name="Nelson K.E."/>
        </authorList>
    </citation>
    <scope>NUCLEOTIDE SEQUENCE [LARGE SCALE GENOMIC DNA]</scope>
    <source>
        <strain evidence="7 8">F0195</strain>
    </source>
</reference>
<dbReference type="AlphaFoldDB" id="U2T358"/>
<keyword evidence="4" id="KW-0288">FMN</keyword>
<gene>
    <name evidence="7" type="ORF">HMPREF1316_2297</name>
</gene>
<dbReference type="EMBL" id="AWEZ01000059">
    <property type="protein sequence ID" value="ERL07499.1"/>
    <property type="molecule type" value="Genomic_DNA"/>
</dbReference>
<protein>
    <submittedName>
        <fullName evidence="7">Nitroreductase family protein</fullName>
    </submittedName>
</protein>
<feature type="domain" description="Nitroreductase" evidence="6">
    <location>
        <begin position="8"/>
        <end position="155"/>
    </location>
</feature>
<evidence type="ECO:0000256" key="3">
    <source>
        <dbReference type="ARBA" id="ARBA00022630"/>
    </source>
</evidence>
<dbReference type="PANTHER" id="PTHR43673">
    <property type="entry name" value="NAD(P)H NITROREDUCTASE YDGI-RELATED"/>
    <property type="match status" value="1"/>
</dbReference>
<name>U2T358_9ACTN</name>